<dbReference type="InterPro" id="IPR010046">
    <property type="entry name" value="Mopterin_OxRdtse_a_bac"/>
</dbReference>
<feature type="domain" description="Molybdopterin oxidoreductase" evidence="4">
    <location>
        <begin position="149"/>
        <end position="507"/>
    </location>
</feature>
<dbReference type="PANTHER" id="PTHR43105:SF4">
    <property type="entry name" value="PROTEIN YDEP"/>
    <property type="match status" value="1"/>
</dbReference>
<dbReference type="GO" id="GO:0045333">
    <property type="term" value="P:cellular respiration"/>
    <property type="evidence" value="ECO:0007669"/>
    <property type="project" value="UniProtKB-ARBA"/>
</dbReference>
<evidence type="ECO:0000313" key="7">
    <source>
        <dbReference type="Proteomes" id="UP000031599"/>
    </source>
</evidence>
<protein>
    <submittedName>
        <fullName evidence="6">Putative formate dehydrogenase oxidoreductase protein</fullName>
    </submittedName>
</protein>
<evidence type="ECO:0000259" key="5">
    <source>
        <dbReference type="Pfam" id="PF01568"/>
    </source>
</evidence>
<dbReference type="GO" id="GO:0008863">
    <property type="term" value="F:formate dehydrogenase (NAD+) activity"/>
    <property type="evidence" value="ECO:0007669"/>
    <property type="project" value="InterPro"/>
</dbReference>
<evidence type="ECO:0000259" key="4">
    <source>
        <dbReference type="Pfam" id="PF00384"/>
    </source>
</evidence>
<dbReference type="InterPro" id="IPR006657">
    <property type="entry name" value="MoPterin_dinucl-bd_dom"/>
</dbReference>
<dbReference type="PANTHER" id="PTHR43105">
    <property type="entry name" value="RESPIRATORY NITRATE REDUCTASE"/>
    <property type="match status" value="1"/>
</dbReference>
<dbReference type="InterPro" id="IPR050123">
    <property type="entry name" value="Prok_molybdopt-oxidoreductase"/>
</dbReference>
<dbReference type="Proteomes" id="UP000031599">
    <property type="component" value="Unassembled WGS sequence"/>
</dbReference>
<sequence>MTDTPEAPTDLGEVALVAAPAQLPAQLHERALASPLTPLVTAPMTVDPPPRTSGGLPSVAVALDDTLRKVGTRQGLRLLRRVNQDPGFACPGCAWPVSAQPHRIAVCESGVRAIADALGQRRAGPQLFATYTIPELSRRSDHWLNAQGRLTHPMVRRPTSNSYEPITWSEAIELIAAQLRDLPDPNRAVFYSSARVSNEAAFCWQLLARELGTNNLASSSQLCHEASRVALTNTLGSWRGGVTLDDFATADAIFVIGQNPASNHPRMLEALRAAKLRGAKIVAVNPLREVGLVRSRDPRRPRDWFGSGTEISDLLVAVRIGGDLALFEGLCKAVIEAGAVDQAFVDAHTEGFAALESELALRSWDDIVARSGVEREQIQAAANIYIGADKTIACWGVGLTQHRRGVDAIEQLLSLLLLRGNVGKRGAGPLAVLGHSNTAGCWTMGVTARPDDALLAGLERATGVTMPREPGLDVGDSLAAMQRGEIDVLFGLGGNLLSAGPDTEALAAGIRRTRLTVQISTKLNRSHLITGETALILPCLARMEAGEDALQWSSFEDATGRVRASVGQERPVANGLRSEVEILAELGAALAPSSPVRWASLARDHDRIRELIAAGLPDCDAFATELRPGQPLQLSSPTRARRFATASGRAQLTSAPRDPAIHHPEGALLLTSVRSHDQHNTTIYGLGDRERGIQGYRRLVLMNLADMQRLEIDPYEQIELIGHFDGVERRAPKWVVVPHHVRKGCVAAYFPEANVLVPAAARDPRSGTPSFKSVVVTIVKQPVPAGR</sequence>
<organism evidence="6 7">
    <name type="scientific">Enhygromyxa salina</name>
    <dbReference type="NCBI Taxonomy" id="215803"/>
    <lineage>
        <taxon>Bacteria</taxon>
        <taxon>Pseudomonadati</taxon>
        <taxon>Myxococcota</taxon>
        <taxon>Polyangia</taxon>
        <taxon>Nannocystales</taxon>
        <taxon>Nannocystaceae</taxon>
        <taxon>Enhygromyxa</taxon>
    </lineage>
</organism>
<dbReference type="SUPFAM" id="SSF50692">
    <property type="entry name" value="ADC-like"/>
    <property type="match status" value="1"/>
</dbReference>
<evidence type="ECO:0000256" key="1">
    <source>
        <dbReference type="ARBA" id="ARBA00022723"/>
    </source>
</evidence>
<keyword evidence="2" id="KW-0408">Iron</keyword>
<dbReference type="InterPro" id="IPR006656">
    <property type="entry name" value="Mopterin_OxRdtase"/>
</dbReference>
<evidence type="ECO:0000256" key="3">
    <source>
        <dbReference type="ARBA" id="ARBA00023014"/>
    </source>
</evidence>
<comment type="caution">
    <text evidence="6">The sequence shown here is derived from an EMBL/GenBank/DDBJ whole genome shotgun (WGS) entry which is preliminary data.</text>
</comment>
<accession>A0A0C1Z3N5</accession>
<dbReference type="InterPro" id="IPR037951">
    <property type="entry name" value="MopB_CT_YdeP"/>
</dbReference>
<dbReference type="Pfam" id="PF00384">
    <property type="entry name" value="Molybdopterin"/>
    <property type="match status" value="1"/>
</dbReference>
<evidence type="ECO:0000256" key="2">
    <source>
        <dbReference type="ARBA" id="ARBA00023004"/>
    </source>
</evidence>
<keyword evidence="1" id="KW-0479">Metal-binding</keyword>
<proteinExistence type="predicted"/>
<dbReference type="SUPFAM" id="SSF53706">
    <property type="entry name" value="Formate dehydrogenase/DMSO reductase, domains 1-3"/>
    <property type="match status" value="1"/>
</dbReference>
<name>A0A0C1Z3N5_9BACT</name>
<gene>
    <name evidence="6" type="ORF">DB30_01830</name>
</gene>
<dbReference type="Pfam" id="PF01568">
    <property type="entry name" value="Molydop_binding"/>
    <property type="match status" value="1"/>
</dbReference>
<dbReference type="GO" id="GO:0051539">
    <property type="term" value="F:4 iron, 4 sulfur cluster binding"/>
    <property type="evidence" value="ECO:0007669"/>
    <property type="project" value="InterPro"/>
</dbReference>
<dbReference type="PIRSF" id="PIRSF000144">
    <property type="entry name" value="CbbBc"/>
    <property type="match status" value="1"/>
</dbReference>
<dbReference type="GO" id="GO:0016020">
    <property type="term" value="C:membrane"/>
    <property type="evidence" value="ECO:0007669"/>
    <property type="project" value="TreeGrafter"/>
</dbReference>
<dbReference type="NCBIfam" id="TIGR01701">
    <property type="entry name" value="Fdhalpha-like"/>
    <property type="match status" value="1"/>
</dbReference>
<dbReference type="AlphaFoldDB" id="A0A0C1Z3N5"/>
<dbReference type="GO" id="GO:0043546">
    <property type="term" value="F:molybdopterin cofactor binding"/>
    <property type="evidence" value="ECO:0007669"/>
    <property type="project" value="InterPro"/>
</dbReference>
<dbReference type="GO" id="GO:0030151">
    <property type="term" value="F:molybdenum ion binding"/>
    <property type="evidence" value="ECO:0007669"/>
    <property type="project" value="InterPro"/>
</dbReference>
<reference evidence="6 7" key="1">
    <citation type="submission" date="2014-12" db="EMBL/GenBank/DDBJ databases">
        <title>Genome assembly of Enhygromyxa salina DSM 15201.</title>
        <authorList>
            <person name="Sharma G."/>
            <person name="Subramanian S."/>
        </authorList>
    </citation>
    <scope>NUCLEOTIDE SEQUENCE [LARGE SCALE GENOMIC DNA]</scope>
    <source>
        <strain evidence="6 7">DSM 15201</strain>
    </source>
</reference>
<evidence type="ECO:0000313" key="6">
    <source>
        <dbReference type="EMBL" id="KIG12194.1"/>
    </source>
</evidence>
<dbReference type="Gene3D" id="3.40.228.10">
    <property type="entry name" value="Dimethylsulfoxide Reductase, domain 2"/>
    <property type="match status" value="1"/>
</dbReference>
<dbReference type="Gene3D" id="3.40.50.740">
    <property type="match status" value="1"/>
</dbReference>
<dbReference type="CDD" id="cd02787">
    <property type="entry name" value="MopB_CT_ydeP"/>
    <property type="match status" value="1"/>
</dbReference>
<dbReference type="EMBL" id="JMCC02000146">
    <property type="protein sequence ID" value="KIG12194.1"/>
    <property type="molecule type" value="Genomic_DNA"/>
</dbReference>
<keyword evidence="3" id="KW-0411">Iron-sulfur</keyword>
<dbReference type="RefSeq" id="WP_052558199.1">
    <property type="nucleotide sequence ID" value="NZ_JMCC02000146.1"/>
</dbReference>
<dbReference type="InterPro" id="IPR009010">
    <property type="entry name" value="Asp_de-COase-like_dom_sf"/>
</dbReference>
<feature type="domain" description="Molybdopterin dinucleotide-binding" evidence="5">
    <location>
        <begin position="668"/>
        <end position="774"/>
    </location>
</feature>